<feature type="repeat" description="TPR" evidence="1">
    <location>
        <begin position="13"/>
        <end position="46"/>
    </location>
</feature>
<dbReference type="SUPFAM" id="SSF48452">
    <property type="entry name" value="TPR-like"/>
    <property type="match status" value="1"/>
</dbReference>
<dbReference type="GO" id="GO:0006493">
    <property type="term" value="P:protein O-linked glycosylation"/>
    <property type="evidence" value="ECO:0007669"/>
    <property type="project" value="TreeGrafter"/>
</dbReference>
<comment type="caution">
    <text evidence="2">The sequence shown here is derived from an EMBL/GenBank/DDBJ whole genome shotgun (WGS) entry which is preliminary data.</text>
</comment>
<sequence length="633" mass="72340">MSEDTSKTPEQIAQDLFQTGLLFEEQDSQEQAMRAYIKALVIQPRHYLANYRLALLQQSSGQPEMAIRQFQAFLEQAPENAPERGRAFCMVGQILLLKGFRKEAELAFVQALKSPSPDRFAHFYLGELNFEQQNWNLCLQHYAAFVKSHPEEQFLLNRAQIHIKAQQALNLVGESPQVWDEMLVSEKSTGPKISQLLNPPWIFADQQEQALWLAQWKTQIQAALQAEQTIHNPLWELCPPGFYRLANSQEPLQPVFEMAQALLKKSLKNLDDHPFFPSNDFRTPRLGIWCNYQTGLYQPLFSLIQQLCRDFQVILLSSVDPPAQVLSDPDLQYLVLHKDLEFQRKEILKLELDYLIFTDLGPNDLNSVLLAHYRLAPRQGVLNGFPTTSGIASLDFYLSSEWLEPPNAQADYSEPLFALEGLPYPLRKPFSQLLPRSVFQLPETRNFYLCPVSAVGLHPDYDQVLAQLLAGDPKAEILVLSHPYAILNQRLRSRWEKTIAEGKERLQLLPPLSSHELMSLAQHVDLILDPYYFGLGAQVFSFLPLGTPILTLPGQSQRSRYAQAALQIFAETHSIAQTEAEYLAIAKNLAEAKPDKVKIQAQLAQKMQEVTPYQDYLRSIRGFIADHLERKFF</sequence>
<proteinExistence type="predicted"/>
<dbReference type="InterPro" id="IPR019734">
    <property type="entry name" value="TPR_rpt"/>
</dbReference>
<dbReference type="PROSITE" id="PS50005">
    <property type="entry name" value="TPR"/>
    <property type="match status" value="1"/>
</dbReference>
<dbReference type="PANTHER" id="PTHR44998:SF1">
    <property type="entry name" value="UDP-N-ACETYLGLUCOSAMINE--PEPTIDE N-ACETYLGLUCOSAMINYLTRANSFERASE 110 KDA SUBUNIT"/>
    <property type="match status" value="1"/>
</dbReference>
<evidence type="ECO:0000313" key="3">
    <source>
        <dbReference type="Proteomes" id="UP000231019"/>
    </source>
</evidence>
<keyword evidence="1" id="KW-0802">TPR repeat</keyword>
<dbReference type="GO" id="GO:0016757">
    <property type="term" value="F:glycosyltransferase activity"/>
    <property type="evidence" value="ECO:0007669"/>
    <property type="project" value="TreeGrafter"/>
</dbReference>
<organism evidence="2 3">
    <name type="scientific">bacterium (Candidatus Blackallbacteria) CG17_big_fil_post_rev_8_21_14_2_50_48_46</name>
    <dbReference type="NCBI Taxonomy" id="2014261"/>
    <lineage>
        <taxon>Bacteria</taxon>
        <taxon>Candidatus Blackallbacteria</taxon>
    </lineage>
</organism>
<dbReference type="AlphaFoldDB" id="A0A2M7G082"/>
<name>A0A2M7G082_9BACT</name>
<dbReference type="Gene3D" id="1.25.40.10">
    <property type="entry name" value="Tetratricopeptide repeat domain"/>
    <property type="match status" value="1"/>
</dbReference>
<reference evidence="2 3" key="1">
    <citation type="submission" date="2017-09" db="EMBL/GenBank/DDBJ databases">
        <title>Depth-based differentiation of microbial function through sediment-hosted aquifers and enrichment of novel symbionts in the deep terrestrial subsurface.</title>
        <authorList>
            <person name="Probst A.J."/>
            <person name="Ladd B."/>
            <person name="Jarett J.K."/>
            <person name="Geller-Mcgrath D.E."/>
            <person name="Sieber C.M."/>
            <person name="Emerson J.B."/>
            <person name="Anantharaman K."/>
            <person name="Thomas B.C."/>
            <person name="Malmstrom R."/>
            <person name="Stieglmeier M."/>
            <person name="Klingl A."/>
            <person name="Woyke T."/>
            <person name="Ryan C.M."/>
            <person name="Banfield J.F."/>
        </authorList>
    </citation>
    <scope>NUCLEOTIDE SEQUENCE [LARGE SCALE GENOMIC DNA]</scope>
    <source>
        <strain evidence="2">CG17_big_fil_post_rev_8_21_14_2_50_48_46</strain>
    </source>
</reference>
<accession>A0A2M7G082</accession>
<evidence type="ECO:0000313" key="2">
    <source>
        <dbReference type="EMBL" id="PIW15079.1"/>
    </source>
</evidence>
<dbReference type="SMART" id="SM00028">
    <property type="entry name" value="TPR"/>
    <property type="match status" value="3"/>
</dbReference>
<dbReference type="EMBL" id="PFFQ01000054">
    <property type="protein sequence ID" value="PIW15079.1"/>
    <property type="molecule type" value="Genomic_DNA"/>
</dbReference>
<dbReference type="Gene3D" id="3.40.50.11380">
    <property type="match status" value="1"/>
</dbReference>
<dbReference type="Proteomes" id="UP000231019">
    <property type="component" value="Unassembled WGS sequence"/>
</dbReference>
<gene>
    <name evidence="2" type="ORF">COW36_19345</name>
</gene>
<evidence type="ECO:0000256" key="1">
    <source>
        <dbReference type="PROSITE-ProRule" id="PRU00339"/>
    </source>
</evidence>
<dbReference type="PANTHER" id="PTHR44998">
    <property type="match status" value="1"/>
</dbReference>
<dbReference type="Pfam" id="PF13174">
    <property type="entry name" value="TPR_6"/>
    <property type="match status" value="2"/>
</dbReference>
<dbReference type="Gene3D" id="3.40.50.2000">
    <property type="entry name" value="Glycogen Phosphorylase B"/>
    <property type="match status" value="1"/>
</dbReference>
<protein>
    <submittedName>
        <fullName evidence="2">Uncharacterized protein</fullName>
    </submittedName>
</protein>
<dbReference type="InterPro" id="IPR011990">
    <property type="entry name" value="TPR-like_helical_dom_sf"/>
</dbReference>